<sequence length="147" mass="15525">MSHLENGRGVIVVGVDGSKSSRLALEWALRQAEVTRAKVIAVQAWVAPIDYATGGLLIPEEQWIANARASLESIVSHASAERPLVPIEQRVVAGHPATVLVNQAEGADLLVVGNRGHGAFAGALLGSVSRHVVHRAPCPVVVVPDWK</sequence>
<name>A0ABV7Q4Q3_9ACTN</name>
<evidence type="ECO:0000256" key="1">
    <source>
        <dbReference type="ARBA" id="ARBA00008791"/>
    </source>
</evidence>
<evidence type="ECO:0000313" key="4">
    <source>
        <dbReference type="Proteomes" id="UP001595712"/>
    </source>
</evidence>
<evidence type="ECO:0000259" key="2">
    <source>
        <dbReference type="Pfam" id="PF00582"/>
    </source>
</evidence>
<evidence type="ECO:0000313" key="3">
    <source>
        <dbReference type="EMBL" id="MFC3495777.1"/>
    </source>
</evidence>
<dbReference type="InterPro" id="IPR014729">
    <property type="entry name" value="Rossmann-like_a/b/a_fold"/>
</dbReference>
<accession>A0ABV7Q4Q3</accession>
<dbReference type="RefSeq" id="WP_387980602.1">
    <property type="nucleotide sequence ID" value="NZ_JBHRWO010000021.1"/>
</dbReference>
<dbReference type="InterPro" id="IPR006016">
    <property type="entry name" value="UspA"/>
</dbReference>
<dbReference type="CDD" id="cd23659">
    <property type="entry name" value="USP_At3g01520-like"/>
    <property type="match status" value="1"/>
</dbReference>
<keyword evidence="4" id="KW-1185">Reference proteome</keyword>
<dbReference type="Gene3D" id="3.40.50.620">
    <property type="entry name" value="HUPs"/>
    <property type="match status" value="1"/>
</dbReference>
<protein>
    <submittedName>
        <fullName evidence="3">Universal stress protein</fullName>
    </submittedName>
</protein>
<dbReference type="Proteomes" id="UP001595712">
    <property type="component" value="Unassembled WGS sequence"/>
</dbReference>
<dbReference type="PRINTS" id="PR01438">
    <property type="entry name" value="UNVRSLSTRESS"/>
</dbReference>
<reference evidence="4" key="1">
    <citation type="journal article" date="2019" name="Int. J. Syst. Evol. Microbiol.">
        <title>The Global Catalogue of Microorganisms (GCM) 10K type strain sequencing project: providing services to taxonomists for standard genome sequencing and annotation.</title>
        <authorList>
            <consortium name="The Broad Institute Genomics Platform"/>
            <consortium name="The Broad Institute Genome Sequencing Center for Infectious Disease"/>
            <person name="Wu L."/>
            <person name="Ma J."/>
        </authorList>
    </citation>
    <scope>NUCLEOTIDE SEQUENCE [LARGE SCALE GENOMIC DNA]</scope>
    <source>
        <strain evidence="4">CGMCC 4.7396</strain>
    </source>
</reference>
<organism evidence="3 4">
    <name type="scientific">Glycomyces rhizosphaerae</name>
    <dbReference type="NCBI Taxonomy" id="2054422"/>
    <lineage>
        <taxon>Bacteria</taxon>
        <taxon>Bacillati</taxon>
        <taxon>Actinomycetota</taxon>
        <taxon>Actinomycetes</taxon>
        <taxon>Glycomycetales</taxon>
        <taxon>Glycomycetaceae</taxon>
        <taxon>Glycomyces</taxon>
    </lineage>
</organism>
<dbReference type="PANTHER" id="PTHR31964:SF113">
    <property type="entry name" value="USPA DOMAIN-CONTAINING PROTEIN"/>
    <property type="match status" value="1"/>
</dbReference>
<gene>
    <name evidence="3" type="ORF">ACFO8M_25120</name>
</gene>
<feature type="domain" description="UspA" evidence="2">
    <location>
        <begin position="10"/>
        <end position="144"/>
    </location>
</feature>
<dbReference type="InterPro" id="IPR006015">
    <property type="entry name" value="Universal_stress_UspA"/>
</dbReference>
<proteinExistence type="inferred from homology"/>
<dbReference type="PANTHER" id="PTHR31964">
    <property type="entry name" value="ADENINE NUCLEOTIDE ALPHA HYDROLASES-LIKE SUPERFAMILY PROTEIN"/>
    <property type="match status" value="1"/>
</dbReference>
<comment type="similarity">
    <text evidence="1">Belongs to the universal stress protein A family.</text>
</comment>
<dbReference type="EMBL" id="JBHRWO010000021">
    <property type="protein sequence ID" value="MFC3495777.1"/>
    <property type="molecule type" value="Genomic_DNA"/>
</dbReference>
<dbReference type="Pfam" id="PF00582">
    <property type="entry name" value="Usp"/>
    <property type="match status" value="1"/>
</dbReference>
<dbReference type="SUPFAM" id="SSF52402">
    <property type="entry name" value="Adenine nucleotide alpha hydrolases-like"/>
    <property type="match status" value="1"/>
</dbReference>
<comment type="caution">
    <text evidence="3">The sequence shown here is derived from an EMBL/GenBank/DDBJ whole genome shotgun (WGS) entry which is preliminary data.</text>
</comment>